<keyword evidence="3" id="KW-1185">Reference proteome</keyword>
<sequence>MEVVSGVGDSGSSMTTTKAVTATSTTAATDIKAAISHLKQVWTICHSRPRENQTSHQSTKNINQKSSALTHCGHGRAVGGLAAAWDAGVVRTIQDTDRPTILERLARQPREKKAGHHMDCTCFDLVGFAAQGQIQLNLKLLFINLLLWAACHPQLALNSAAQTLQSAQHEEELSPTLVLQSSLLPDVFFVDKFNPTAQTHFSHVGPSLDSLINTPASDFPDAASQSTTFTLSLTKEFYLESSEKTLFPVSASFIDSVADTPRWISPSLYETSGLPPFETPAKVFNIASPTDIVSSSDSILESIESSYQILTLSSSSLLRTPSPVYKVSDLTSQTSDNFSRFLSSPMSVHWTSKLLDINATVVISSSSEHIIPSRAEETTPADWPSSASLITSLPPGNLSCAQGGDDCEEVNEGLDDGVRLKVIIGVVCGAAALVLLLVVLIGFLFRRRGKMSSGSKIDLSSYWDDSVTLSYINGHADIPKDNADEMISLDNDSFLNSLDSMSFTNMWTTDTAKHTNF</sequence>
<proteinExistence type="predicted"/>
<feature type="transmembrane region" description="Helical" evidence="1">
    <location>
        <begin position="422"/>
        <end position="445"/>
    </location>
</feature>
<dbReference type="AlphaFoldDB" id="A0A2T7PEP3"/>
<accession>A0A2T7PEP3</accession>
<dbReference type="OrthoDB" id="8192800at2759"/>
<dbReference type="Proteomes" id="UP000245119">
    <property type="component" value="Linkage Group LG4"/>
</dbReference>
<reference evidence="2 3" key="1">
    <citation type="submission" date="2018-04" db="EMBL/GenBank/DDBJ databases">
        <title>The genome of golden apple snail Pomacea canaliculata provides insight into stress tolerance and invasive adaptation.</title>
        <authorList>
            <person name="Liu C."/>
            <person name="Liu B."/>
            <person name="Ren Y."/>
            <person name="Zhang Y."/>
            <person name="Wang H."/>
            <person name="Li S."/>
            <person name="Jiang F."/>
            <person name="Yin L."/>
            <person name="Zhang G."/>
            <person name="Qian W."/>
            <person name="Fan W."/>
        </authorList>
    </citation>
    <scope>NUCLEOTIDE SEQUENCE [LARGE SCALE GENOMIC DNA]</scope>
    <source>
        <strain evidence="2">SZHN2017</strain>
        <tissue evidence="2">Muscle</tissue>
    </source>
</reference>
<name>A0A2T7PEP3_POMCA</name>
<gene>
    <name evidence="2" type="ORF">C0Q70_07304</name>
</gene>
<protein>
    <submittedName>
        <fullName evidence="2">Uncharacterized protein</fullName>
    </submittedName>
</protein>
<keyword evidence="1" id="KW-0472">Membrane</keyword>
<organism evidence="2 3">
    <name type="scientific">Pomacea canaliculata</name>
    <name type="common">Golden apple snail</name>
    <dbReference type="NCBI Taxonomy" id="400727"/>
    <lineage>
        <taxon>Eukaryota</taxon>
        <taxon>Metazoa</taxon>
        <taxon>Spiralia</taxon>
        <taxon>Lophotrochozoa</taxon>
        <taxon>Mollusca</taxon>
        <taxon>Gastropoda</taxon>
        <taxon>Caenogastropoda</taxon>
        <taxon>Architaenioglossa</taxon>
        <taxon>Ampullarioidea</taxon>
        <taxon>Ampullariidae</taxon>
        <taxon>Pomacea</taxon>
    </lineage>
</organism>
<dbReference type="EMBL" id="PZQS01000004">
    <property type="protein sequence ID" value="PVD31880.1"/>
    <property type="molecule type" value="Genomic_DNA"/>
</dbReference>
<comment type="caution">
    <text evidence="2">The sequence shown here is derived from an EMBL/GenBank/DDBJ whole genome shotgun (WGS) entry which is preliminary data.</text>
</comment>
<keyword evidence="1" id="KW-1133">Transmembrane helix</keyword>
<evidence type="ECO:0000313" key="2">
    <source>
        <dbReference type="EMBL" id="PVD31880.1"/>
    </source>
</evidence>
<keyword evidence="1" id="KW-0812">Transmembrane</keyword>
<evidence type="ECO:0000256" key="1">
    <source>
        <dbReference type="SAM" id="Phobius"/>
    </source>
</evidence>
<evidence type="ECO:0000313" key="3">
    <source>
        <dbReference type="Proteomes" id="UP000245119"/>
    </source>
</evidence>